<feature type="domain" description="Acetyl-CoA hydrolase/transferase C-terminal" evidence="1">
    <location>
        <begin position="428"/>
        <end position="591"/>
    </location>
</feature>
<dbReference type="SUPFAM" id="SSF100950">
    <property type="entry name" value="NagB/RpiA/CoA transferase-like"/>
    <property type="match status" value="1"/>
</dbReference>
<keyword evidence="2" id="KW-0378">Hydrolase</keyword>
<dbReference type="PANTHER" id="PTHR21432:SF20">
    <property type="entry name" value="ACETYL-COA HYDROLASE"/>
    <property type="match status" value="1"/>
</dbReference>
<dbReference type="Gene3D" id="3.40.1080.20">
    <property type="entry name" value="Acetyl-CoA hydrolase/transferase C-terminal domain"/>
    <property type="match status" value="1"/>
</dbReference>
<name>A0A4R5LSD9_9GAMM</name>
<accession>A0A4R5LSD9</accession>
<dbReference type="PANTHER" id="PTHR21432">
    <property type="entry name" value="ACETYL-COA HYDROLASE-RELATED"/>
    <property type="match status" value="1"/>
</dbReference>
<dbReference type="RefSeq" id="WP_133212196.1">
    <property type="nucleotide sequence ID" value="NZ_SMSE01000002.1"/>
</dbReference>
<reference evidence="2 3" key="1">
    <citation type="submission" date="2019-03" db="EMBL/GenBank/DDBJ databases">
        <title>Seongchinamella monodicae gen. nov., sp. nov., a novel member of the Gammaproteobacteria isolated from a tidal mudflat of beach.</title>
        <authorList>
            <person name="Yang H.G."/>
            <person name="Kang J.W."/>
            <person name="Lee S.D."/>
        </authorList>
    </citation>
    <scope>NUCLEOTIDE SEQUENCE [LARGE SCALE GENOMIC DNA]</scope>
    <source>
        <strain evidence="2 3">GH4-78</strain>
    </source>
</reference>
<dbReference type="GO" id="GO:0006083">
    <property type="term" value="P:acetate metabolic process"/>
    <property type="evidence" value="ECO:0007669"/>
    <property type="project" value="InterPro"/>
</dbReference>
<proteinExistence type="predicted"/>
<dbReference type="Pfam" id="PF13336">
    <property type="entry name" value="AcetylCoA_hyd_C"/>
    <property type="match status" value="1"/>
</dbReference>
<dbReference type="OrthoDB" id="9801795at2"/>
<sequence>MTEVLSSVEICVDRIIEAVGPDIRVGAPLGLGKPVQLLNALYQRVAADPALSLHIYTALCLEVPRPGSHIEEGLAGPIMERIFGDYEELAFLAPFKRGEMPANVQLSELYFKAGSMKNHRVAQQNYISSNYTHIARDMLAAGINVMLQMVASEGEGDQRRLSFSCNPDISPEILQRRVNLSSKVYFAAQVHSHLPFMEHDAETDPENFDWIVDNADYDKTLFAVPNAAVPLRDYATALHASSLIEDGGTLQIGIGSLGDAVAHACILRHRNNAAYRQLVNAISNEKLPTSRDLGEFNEGLYVSTEMFVNGMMHLIEQDVVKRRVYDDLSLQSGLNEGRIDAVVDARLWDYGRESGLIPRQLDQASLQRLAYWGILPGDLALTESGLILGGQSLANDLDDTATRDALLQAQSGKALRHGRVLHGGFFLGPRDFYRKLRELDEQGHERICMTGVQRTNQLLLDYPLYCAQRRRARFINTGMIAALNGAVASDALEDGTVISGVGGQYNFVAMAHDLPGARSVLCIRATRGEGKQLQSNIVPFYGYTTIPKHLRDVIVTEYGVADLRGQSDAEVIRRMINIADSRFQPQLLEYAKRHGKLPQDYSVPFSARHNTPEKLARALKSAVANQLLPDYPFGTELTDSELALAASLRRIKALSDEPAHFISSAFKALLHRGDEEAARPFLERVHLEHPETTREFLIKQLLMMELEERGMLKVS</sequence>
<evidence type="ECO:0000259" key="1">
    <source>
        <dbReference type="Pfam" id="PF13336"/>
    </source>
</evidence>
<keyword evidence="3" id="KW-1185">Reference proteome</keyword>
<dbReference type="InterPro" id="IPR046433">
    <property type="entry name" value="ActCoA_hydro"/>
</dbReference>
<dbReference type="GO" id="GO:0008775">
    <property type="term" value="F:acetate CoA-transferase activity"/>
    <property type="evidence" value="ECO:0007669"/>
    <property type="project" value="InterPro"/>
</dbReference>
<evidence type="ECO:0000313" key="3">
    <source>
        <dbReference type="Proteomes" id="UP000295554"/>
    </source>
</evidence>
<dbReference type="EMBL" id="SMSE01000002">
    <property type="protein sequence ID" value="TDG13835.1"/>
    <property type="molecule type" value="Genomic_DNA"/>
</dbReference>
<organism evidence="2 3">
    <name type="scientific">Seongchinamella unica</name>
    <dbReference type="NCBI Taxonomy" id="2547392"/>
    <lineage>
        <taxon>Bacteria</taxon>
        <taxon>Pseudomonadati</taxon>
        <taxon>Pseudomonadota</taxon>
        <taxon>Gammaproteobacteria</taxon>
        <taxon>Cellvibrionales</taxon>
        <taxon>Halieaceae</taxon>
        <taxon>Seongchinamella</taxon>
    </lineage>
</organism>
<dbReference type="InterPro" id="IPR026888">
    <property type="entry name" value="AcetylCoA_hyd_C"/>
</dbReference>
<gene>
    <name evidence="2" type="ORF">E2F43_10030</name>
</gene>
<dbReference type="AlphaFoldDB" id="A0A4R5LSD9"/>
<dbReference type="Proteomes" id="UP000295554">
    <property type="component" value="Unassembled WGS sequence"/>
</dbReference>
<comment type="caution">
    <text evidence="2">The sequence shown here is derived from an EMBL/GenBank/DDBJ whole genome shotgun (WGS) entry which is preliminary data.</text>
</comment>
<dbReference type="InterPro" id="IPR038460">
    <property type="entry name" value="AcetylCoA_hyd_C_sf"/>
</dbReference>
<evidence type="ECO:0000313" key="2">
    <source>
        <dbReference type="EMBL" id="TDG13835.1"/>
    </source>
</evidence>
<dbReference type="Gene3D" id="3.40.1080.10">
    <property type="entry name" value="Glutaconate Coenzyme A-transferase"/>
    <property type="match status" value="1"/>
</dbReference>
<dbReference type="Gene3D" id="3.30.750.70">
    <property type="entry name" value="4-hydroxybutyrate coenzyme like domains"/>
    <property type="match status" value="1"/>
</dbReference>
<dbReference type="InterPro" id="IPR037171">
    <property type="entry name" value="NagB/RpiA_transferase-like"/>
</dbReference>
<dbReference type="GO" id="GO:0016787">
    <property type="term" value="F:hydrolase activity"/>
    <property type="evidence" value="ECO:0007669"/>
    <property type="project" value="UniProtKB-KW"/>
</dbReference>
<protein>
    <submittedName>
        <fullName evidence="2">Acetyl-CoA hydrolase</fullName>
    </submittedName>
</protein>